<proteinExistence type="predicted"/>
<evidence type="ECO:0000313" key="2">
    <source>
        <dbReference type="EMBL" id="WRL62467.1"/>
    </source>
</evidence>
<keyword evidence="3" id="KW-1185">Reference proteome</keyword>
<dbReference type="EMBL" id="CP141261">
    <property type="protein sequence ID" value="WRL62467.1"/>
    <property type="molecule type" value="Genomic_DNA"/>
</dbReference>
<dbReference type="Proteomes" id="UP001324287">
    <property type="component" value="Chromosome"/>
</dbReference>
<protein>
    <submittedName>
        <fullName evidence="2">Uncharacterized protein</fullName>
    </submittedName>
</protein>
<gene>
    <name evidence="2" type="ORF">U6N30_20960</name>
</gene>
<evidence type="ECO:0000313" key="3">
    <source>
        <dbReference type="Proteomes" id="UP001324287"/>
    </source>
</evidence>
<dbReference type="RefSeq" id="WP_324273821.1">
    <property type="nucleotide sequence ID" value="NZ_CP141261.1"/>
</dbReference>
<name>A0ABZ1AV93_9ACTN</name>
<organism evidence="2 3">
    <name type="scientific">Blastococcus brunescens</name>
    <dbReference type="NCBI Taxonomy" id="1564165"/>
    <lineage>
        <taxon>Bacteria</taxon>
        <taxon>Bacillati</taxon>
        <taxon>Actinomycetota</taxon>
        <taxon>Actinomycetes</taxon>
        <taxon>Geodermatophilales</taxon>
        <taxon>Geodermatophilaceae</taxon>
        <taxon>Blastococcus</taxon>
    </lineage>
</organism>
<sequence length="53" mass="5517">MQAAAPPGDVVVRAVARRVGASEAPSPGHAGPGADRVLYTRSLPRPEQGLRDR</sequence>
<evidence type="ECO:0000256" key="1">
    <source>
        <dbReference type="SAM" id="MobiDB-lite"/>
    </source>
</evidence>
<feature type="region of interest" description="Disordered" evidence="1">
    <location>
        <begin position="20"/>
        <end position="53"/>
    </location>
</feature>
<accession>A0ABZ1AV93</accession>
<reference evidence="2 3" key="1">
    <citation type="submission" date="2023-12" db="EMBL/GenBank/DDBJ databases">
        <title>Blastococcus brunescens sp. nov., an actonobacterium isolated from sandstone collected in sahara desert.</title>
        <authorList>
            <person name="Gtari M."/>
            <person name="Ghodhbane F."/>
        </authorList>
    </citation>
    <scope>NUCLEOTIDE SEQUENCE [LARGE SCALE GENOMIC DNA]</scope>
    <source>
        <strain evidence="2 3">BMG 8361</strain>
    </source>
</reference>